<evidence type="ECO:0000313" key="2">
    <source>
        <dbReference type="Proteomes" id="UP001595733"/>
    </source>
</evidence>
<sequence>MNSKLWRMIESRTGLTMDQIIEVVHSVSAADFTNERHVRKVIRKVGRLTGKPISQKVEDELTQSILKSGNGLTMEHIEKMLN</sequence>
<organism evidence="1 2">
    <name type="scientific">Chryseomicrobium palamuruense</name>
    <dbReference type="NCBI Taxonomy" id="682973"/>
    <lineage>
        <taxon>Bacteria</taxon>
        <taxon>Bacillati</taxon>
        <taxon>Bacillota</taxon>
        <taxon>Bacilli</taxon>
        <taxon>Bacillales</taxon>
        <taxon>Caryophanaceae</taxon>
        <taxon>Chryseomicrobium</taxon>
    </lineage>
</organism>
<reference evidence="2" key="1">
    <citation type="journal article" date="2019" name="Int. J. Syst. Evol. Microbiol.">
        <title>The Global Catalogue of Microorganisms (GCM) 10K type strain sequencing project: providing services to taxonomists for standard genome sequencing and annotation.</title>
        <authorList>
            <consortium name="The Broad Institute Genomics Platform"/>
            <consortium name="The Broad Institute Genome Sequencing Center for Infectious Disease"/>
            <person name="Wu L."/>
            <person name="Ma J."/>
        </authorList>
    </citation>
    <scope>NUCLEOTIDE SEQUENCE [LARGE SCALE GENOMIC DNA]</scope>
    <source>
        <strain evidence="2">CCUG 50353</strain>
    </source>
</reference>
<name>A0ABV8UQS9_9BACL</name>
<proteinExistence type="predicted"/>
<dbReference type="RefSeq" id="WP_378139246.1">
    <property type="nucleotide sequence ID" value="NZ_JBHSEF010000008.1"/>
</dbReference>
<dbReference type="Proteomes" id="UP001595733">
    <property type="component" value="Unassembled WGS sequence"/>
</dbReference>
<dbReference type="Pfam" id="PF14069">
    <property type="entry name" value="SpoVIF"/>
    <property type="match status" value="1"/>
</dbReference>
<dbReference type="EMBL" id="JBHSEF010000008">
    <property type="protein sequence ID" value="MFC4353648.1"/>
    <property type="molecule type" value="Genomic_DNA"/>
</dbReference>
<evidence type="ECO:0000313" key="1">
    <source>
        <dbReference type="EMBL" id="MFC4353648.1"/>
    </source>
</evidence>
<comment type="caution">
    <text evidence="1">The sequence shown here is derived from an EMBL/GenBank/DDBJ whole genome shotgun (WGS) entry which is preliminary data.</text>
</comment>
<accession>A0ABV8UQS9</accession>
<dbReference type="InterPro" id="IPR025942">
    <property type="entry name" value="SpoVIF"/>
</dbReference>
<gene>
    <name evidence="1" type="ORF">ACFO0S_01045</name>
</gene>
<protein>
    <submittedName>
        <fullName evidence="1">Stage VI sporulation protein F</fullName>
    </submittedName>
</protein>
<keyword evidence="2" id="KW-1185">Reference proteome</keyword>